<name>A0A919ATP6_9PROT</name>
<dbReference type="Proteomes" id="UP000630923">
    <property type="component" value="Unassembled WGS sequence"/>
</dbReference>
<protein>
    <submittedName>
        <fullName evidence="1">Uncharacterized protein</fullName>
    </submittedName>
</protein>
<dbReference type="EMBL" id="BNCI01000002">
    <property type="protein sequence ID" value="GHF22362.1"/>
    <property type="molecule type" value="Genomic_DNA"/>
</dbReference>
<comment type="caution">
    <text evidence="1">The sequence shown here is derived from an EMBL/GenBank/DDBJ whole genome shotgun (WGS) entry which is preliminary data.</text>
</comment>
<dbReference type="AlphaFoldDB" id="A0A919ATP6"/>
<keyword evidence="2" id="KW-1185">Reference proteome</keyword>
<dbReference type="RefSeq" id="WP_191251706.1">
    <property type="nucleotide sequence ID" value="NZ_BNCI01000002.1"/>
</dbReference>
<reference evidence="1" key="2">
    <citation type="submission" date="2020-09" db="EMBL/GenBank/DDBJ databases">
        <authorList>
            <person name="Sun Q."/>
            <person name="Kim S."/>
        </authorList>
    </citation>
    <scope>NUCLEOTIDE SEQUENCE</scope>
    <source>
        <strain evidence="1">KCTC 42590</strain>
    </source>
</reference>
<sequence>MSAGGNIVELSAYIIAFAGAAGTAQKLMSTATQPMQIKQYMFDINISADYTVNSSTDVSLTIFGIGIKEQLTLGYESKMGIEVKCTIVPLVVIAAENT</sequence>
<accession>A0A919ATP6</accession>
<evidence type="ECO:0000313" key="1">
    <source>
        <dbReference type="EMBL" id="GHF22362.1"/>
    </source>
</evidence>
<gene>
    <name evidence="1" type="ORF">GCM10017044_15650</name>
</gene>
<reference evidence="1" key="1">
    <citation type="journal article" date="2014" name="Int. J. Syst. Evol. Microbiol.">
        <title>Complete genome sequence of Corynebacterium casei LMG S-19264T (=DSM 44701T), isolated from a smear-ripened cheese.</title>
        <authorList>
            <consortium name="US DOE Joint Genome Institute (JGI-PGF)"/>
            <person name="Walter F."/>
            <person name="Albersmeier A."/>
            <person name="Kalinowski J."/>
            <person name="Ruckert C."/>
        </authorList>
    </citation>
    <scope>NUCLEOTIDE SEQUENCE</scope>
    <source>
        <strain evidence="1">KCTC 42590</strain>
    </source>
</reference>
<evidence type="ECO:0000313" key="2">
    <source>
        <dbReference type="Proteomes" id="UP000630923"/>
    </source>
</evidence>
<organism evidence="1 2">
    <name type="scientific">Kordiimonas sediminis</name>
    <dbReference type="NCBI Taxonomy" id="1735581"/>
    <lineage>
        <taxon>Bacteria</taxon>
        <taxon>Pseudomonadati</taxon>
        <taxon>Pseudomonadota</taxon>
        <taxon>Alphaproteobacteria</taxon>
        <taxon>Kordiimonadales</taxon>
        <taxon>Kordiimonadaceae</taxon>
        <taxon>Kordiimonas</taxon>
    </lineage>
</organism>
<proteinExistence type="predicted"/>